<evidence type="ECO:0000256" key="12">
    <source>
        <dbReference type="ARBA" id="ARBA00039846"/>
    </source>
</evidence>
<evidence type="ECO:0000256" key="10">
    <source>
        <dbReference type="ARBA" id="ARBA00023235"/>
    </source>
</evidence>
<dbReference type="EMBL" id="PEDP01001424">
    <property type="protein sequence ID" value="POS83677.1"/>
    <property type="molecule type" value="Genomic_DNA"/>
</dbReference>
<name>A0A2S4PNS1_9PEZI</name>
<organism evidence="15 16">
    <name type="scientific">Erysiphe pulchra</name>
    <dbReference type="NCBI Taxonomy" id="225359"/>
    <lineage>
        <taxon>Eukaryota</taxon>
        <taxon>Fungi</taxon>
        <taxon>Dikarya</taxon>
        <taxon>Ascomycota</taxon>
        <taxon>Pezizomycotina</taxon>
        <taxon>Leotiomycetes</taxon>
        <taxon>Erysiphales</taxon>
        <taxon>Erysiphaceae</taxon>
        <taxon>Erysiphe</taxon>
    </lineage>
</organism>
<evidence type="ECO:0000256" key="9">
    <source>
        <dbReference type="ARBA" id="ARBA00023157"/>
    </source>
</evidence>
<accession>A0A2S4PNS1</accession>
<sequence length="482" mass="54497">MYISLKLALSIFSVIATSTAFNVVSLSNITFPGYIKQNDLVLVDFYAPWCTESKLLAPEFEQAASKLVQKKIRLVKVDCVIETILCDKHNIYGYPVLKIFRGINDVKLYTGPQKAPEMAAYMVRQSLPALSIMNKDSIEDLKKVVQVVLVAYFDAKDKISNSVYTETAGNLRENYLFGVSHDPILAENEGVTFPAVVLYKSFDEGKAIHSGKIDADEIEKFIINESTPLIGDMTYWTFNVYMRSSVPLAYIFTKTRKDQKLLKDTLRPIAKKYKGRVKFVNIDSNNLEALYFDDFLDYVNLKADKFPAFAIQETNSSKQFSYDQDKEITAESIDNFIFQYINGKLVPNIKSEPIPEYQNGSVKVVVAENFDEIVINNDKDVVVEFYGSMCKAIKAFAPKYDALGQLYKDKNLTDKVTIAKIDASANDVTQNITEYPTIMLFKAGDKKNPITYDGDQEIEELVAFVKQGNNNVSIEYTVDLKN</sequence>
<dbReference type="CDD" id="cd02981">
    <property type="entry name" value="PDI_b_family"/>
    <property type="match status" value="1"/>
</dbReference>
<keyword evidence="6 13" id="KW-0732">Signal</keyword>
<evidence type="ECO:0000313" key="16">
    <source>
        <dbReference type="Proteomes" id="UP000237438"/>
    </source>
</evidence>
<proteinExistence type="inferred from homology"/>
<dbReference type="GO" id="GO:0005788">
    <property type="term" value="C:endoplasmic reticulum lumen"/>
    <property type="evidence" value="ECO:0007669"/>
    <property type="project" value="UniProtKB-SubCell"/>
</dbReference>
<evidence type="ECO:0000256" key="8">
    <source>
        <dbReference type="ARBA" id="ARBA00022824"/>
    </source>
</evidence>
<feature type="chain" id="PRO_5015553453" description="Protein disulfide-isomerase" evidence="13">
    <location>
        <begin position="21"/>
        <end position="482"/>
    </location>
</feature>
<dbReference type="GO" id="GO:0006457">
    <property type="term" value="P:protein folding"/>
    <property type="evidence" value="ECO:0007669"/>
    <property type="project" value="TreeGrafter"/>
</dbReference>
<feature type="domain" description="Thioredoxin" evidence="14">
    <location>
        <begin position="5"/>
        <end position="128"/>
    </location>
</feature>
<evidence type="ECO:0000256" key="5">
    <source>
        <dbReference type="ARBA" id="ARBA00012723"/>
    </source>
</evidence>
<keyword evidence="9" id="KW-1015">Disulfide bond</keyword>
<dbReference type="AlphaFoldDB" id="A0A2S4PNS1"/>
<feature type="domain" description="Thioredoxin" evidence="14">
    <location>
        <begin position="340"/>
        <end position="470"/>
    </location>
</feature>
<dbReference type="GO" id="GO:0034976">
    <property type="term" value="P:response to endoplasmic reticulum stress"/>
    <property type="evidence" value="ECO:0007669"/>
    <property type="project" value="TreeGrafter"/>
</dbReference>
<comment type="subcellular location">
    <subcellularLocation>
        <location evidence="3">Endoplasmic reticulum lumen</location>
    </subcellularLocation>
</comment>
<evidence type="ECO:0000313" key="15">
    <source>
        <dbReference type="EMBL" id="POS83677.1"/>
    </source>
</evidence>
<dbReference type="InterPro" id="IPR005792">
    <property type="entry name" value="Prot_disulphide_isomerase"/>
</dbReference>
<evidence type="ECO:0000256" key="6">
    <source>
        <dbReference type="ARBA" id="ARBA00022729"/>
    </source>
</evidence>
<evidence type="ECO:0000259" key="14">
    <source>
        <dbReference type="PROSITE" id="PS51352"/>
    </source>
</evidence>
<dbReference type="OrthoDB" id="427280at2759"/>
<gene>
    <name evidence="15" type="ORF">EPUL_004741</name>
</gene>
<dbReference type="CDD" id="cd02982">
    <property type="entry name" value="PDI_b'_family"/>
    <property type="match status" value="1"/>
</dbReference>
<evidence type="ECO:0000256" key="3">
    <source>
        <dbReference type="ARBA" id="ARBA00004319"/>
    </source>
</evidence>
<comment type="caution">
    <text evidence="15">The sequence shown here is derived from an EMBL/GenBank/DDBJ whole genome shotgun (WGS) entry which is preliminary data.</text>
</comment>
<dbReference type="FunFam" id="3.40.30.10:FF:000185">
    <property type="entry name" value="Protein disulfide-isomerase"/>
    <property type="match status" value="1"/>
</dbReference>
<comment type="similarity">
    <text evidence="4">Belongs to the protein disulfide isomerase family.</text>
</comment>
<dbReference type="InterPro" id="IPR013766">
    <property type="entry name" value="Thioredoxin_domain"/>
</dbReference>
<dbReference type="PROSITE" id="PS51352">
    <property type="entry name" value="THIOREDOXIN_2"/>
    <property type="match status" value="2"/>
</dbReference>
<keyword evidence="8" id="KW-0256">Endoplasmic reticulum</keyword>
<dbReference type="PANTHER" id="PTHR18929">
    <property type="entry name" value="PROTEIN DISULFIDE ISOMERASE"/>
    <property type="match status" value="1"/>
</dbReference>
<evidence type="ECO:0000256" key="2">
    <source>
        <dbReference type="ARBA" id="ARBA00002692"/>
    </source>
</evidence>
<dbReference type="Pfam" id="PF00085">
    <property type="entry name" value="Thioredoxin"/>
    <property type="match status" value="2"/>
</dbReference>
<dbReference type="PANTHER" id="PTHR18929:SF132">
    <property type="entry name" value="PROTEIN DISULFIDE-ISOMERASE A3"/>
    <property type="match status" value="1"/>
</dbReference>
<dbReference type="NCBIfam" id="TIGR01130">
    <property type="entry name" value="ER_PDI_fam"/>
    <property type="match status" value="1"/>
</dbReference>
<keyword evidence="7" id="KW-0677">Repeat</keyword>
<evidence type="ECO:0000256" key="1">
    <source>
        <dbReference type="ARBA" id="ARBA00001182"/>
    </source>
</evidence>
<comment type="function">
    <text evidence="2">Participates in the folding of proteins containing disulfide bonds, may be involved in glycosylation, prolyl hydroxylation and triglyceride transfer.</text>
</comment>
<dbReference type="CDD" id="cd02961">
    <property type="entry name" value="PDI_a_family"/>
    <property type="match status" value="1"/>
</dbReference>
<comment type="catalytic activity">
    <reaction evidence="1">
        <text>Catalyzes the rearrangement of -S-S- bonds in proteins.</text>
        <dbReference type="EC" id="5.3.4.1"/>
    </reaction>
</comment>
<dbReference type="SUPFAM" id="SSF52833">
    <property type="entry name" value="Thioredoxin-like"/>
    <property type="match status" value="4"/>
</dbReference>
<evidence type="ECO:0000256" key="7">
    <source>
        <dbReference type="ARBA" id="ARBA00022737"/>
    </source>
</evidence>
<feature type="signal peptide" evidence="13">
    <location>
        <begin position="1"/>
        <end position="20"/>
    </location>
</feature>
<dbReference type="Pfam" id="PF13848">
    <property type="entry name" value="Thioredoxin_6"/>
    <property type="match status" value="1"/>
</dbReference>
<evidence type="ECO:0000256" key="4">
    <source>
        <dbReference type="ARBA" id="ARBA00006347"/>
    </source>
</evidence>
<dbReference type="InterPro" id="IPR036249">
    <property type="entry name" value="Thioredoxin-like_sf"/>
</dbReference>
<keyword evidence="16" id="KW-1185">Reference proteome</keyword>
<reference evidence="15 16" key="1">
    <citation type="submission" date="2017-10" db="EMBL/GenBank/DDBJ databases">
        <title>Development of genomic resources for the powdery mildew, Erysiphe pulchra.</title>
        <authorList>
            <person name="Wadl P.A."/>
            <person name="Mack B.M."/>
            <person name="Moore G."/>
            <person name="Beltz S.B."/>
        </authorList>
    </citation>
    <scope>NUCLEOTIDE SEQUENCE [LARGE SCALE GENOMIC DNA]</scope>
    <source>
        <strain evidence="15">Cflorida</strain>
    </source>
</reference>
<evidence type="ECO:0000256" key="13">
    <source>
        <dbReference type="SAM" id="SignalP"/>
    </source>
</evidence>
<keyword evidence="11" id="KW-0676">Redox-active center</keyword>
<dbReference type="STRING" id="225359.A0A2S4PNS1"/>
<dbReference type="GO" id="GO:0003756">
    <property type="term" value="F:protein disulfide isomerase activity"/>
    <property type="evidence" value="ECO:0007669"/>
    <property type="project" value="UniProtKB-EC"/>
</dbReference>
<dbReference type="Proteomes" id="UP000237438">
    <property type="component" value="Unassembled WGS sequence"/>
</dbReference>
<protein>
    <recommendedName>
        <fullName evidence="12">Protein disulfide-isomerase</fullName>
        <ecNumber evidence="5">5.3.4.1</ecNumber>
    </recommendedName>
</protein>
<dbReference type="Gene3D" id="3.40.30.10">
    <property type="entry name" value="Glutaredoxin"/>
    <property type="match status" value="4"/>
</dbReference>
<keyword evidence="10" id="KW-0413">Isomerase</keyword>
<dbReference type="CDD" id="cd02995">
    <property type="entry name" value="PDI_a_PDI_a'_C"/>
    <property type="match status" value="1"/>
</dbReference>
<evidence type="ECO:0000256" key="11">
    <source>
        <dbReference type="ARBA" id="ARBA00023284"/>
    </source>
</evidence>
<dbReference type="EC" id="5.3.4.1" evidence="5"/>